<proteinExistence type="predicted"/>
<dbReference type="EMBL" id="CP024724">
    <property type="protein sequence ID" value="ATV27176.1"/>
    <property type="molecule type" value="Genomic_DNA"/>
</dbReference>
<sequence>MKEKKEHNFELRSEKVRSIVGQIPSALVRYGITVIGVVLGCLFVVAYFLPYKQIYSGTAIVHQIEIASTDSTDITIMLKFEDKHPNNANGQMIYMQAPNGTFVGHIRNLSSIRDTLEYQKALCRFRNLEIRTLRNQTVNFLIVQPSGNLLRKMLGNIDP</sequence>
<feature type="transmembrane region" description="Helical" evidence="1">
    <location>
        <begin position="27"/>
        <end position="49"/>
    </location>
</feature>
<keyword evidence="1" id="KW-0812">Transmembrane</keyword>
<evidence type="ECO:0008006" key="4">
    <source>
        <dbReference type="Google" id="ProtNLM"/>
    </source>
</evidence>
<keyword evidence="1" id="KW-1133">Transmembrane helix</keyword>
<protein>
    <recommendedName>
        <fullName evidence="4">HlyD family secretion protein</fullName>
    </recommendedName>
</protein>
<keyword evidence="1" id="KW-0472">Membrane</keyword>
<gene>
    <name evidence="2" type="ORF">CTM62_10285</name>
</gene>
<reference evidence="2 3" key="1">
    <citation type="submission" date="2017-11" db="EMBL/GenBank/DDBJ databases">
        <title>Genome sequencing of Prevotella intermedia KCOM 2837.</title>
        <authorList>
            <person name="Kook J.-K."/>
            <person name="Park S.-N."/>
            <person name="Lim Y.K."/>
        </authorList>
    </citation>
    <scope>NUCLEOTIDE SEQUENCE [LARGE SCALE GENOMIC DNA]</scope>
    <source>
        <strain evidence="2 3">KCOM 2837</strain>
    </source>
</reference>
<accession>A0A2D3L9D4</accession>
<name>A0A2D3L9D4_PREIN</name>
<evidence type="ECO:0000256" key="1">
    <source>
        <dbReference type="SAM" id="Phobius"/>
    </source>
</evidence>
<organism evidence="2 3">
    <name type="scientific">Prevotella intermedia</name>
    <dbReference type="NCBI Taxonomy" id="28131"/>
    <lineage>
        <taxon>Bacteria</taxon>
        <taxon>Pseudomonadati</taxon>
        <taxon>Bacteroidota</taxon>
        <taxon>Bacteroidia</taxon>
        <taxon>Bacteroidales</taxon>
        <taxon>Prevotellaceae</taxon>
        <taxon>Prevotella</taxon>
    </lineage>
</organism>
<dbReference type="Proteomes" id="UP000229630">
    <property type="component" value="Chromosome 2"/>
</dbReference>
<dbReference type="AlphaFoldDB" id="A0A2D3L9D4"/>
<evidence type="ECO:0000313" key="2">
    <source>
        <dbReference type="EMBL" id="ATV27176.1"/>
    </source>
</evidence>
<dbReference type="RefSeq" id="WP_100019963.1">
    <property type="nucleotide sequence ID" value="NZ_CP024724.1"/>
</dbReference>
<evidence type="ECO:0000313" key="3">
    <source>
        <dbReference type="Proteomes" id="UP000229630"/>
    </source>
</evidence>